<evidence type="ECO:0000313" key="3">
    <source>
        <dbReference type="Ensembl" id="ENSHHUP00000024289.1"/>
    </source>
</evidence>
<feature type="transmembrane region" description="Helical" evidence="2">
    <location>
        <begin position="76"/>
        <end position="93"/>
    </location>
</feature>
<keyword evidence="2" id="KW-1133">Transmembrane helix</keyword>
<reference evidence="3" key="2">
    <citation type="submission" date="2025-08" db="UniProtKB">
        <authorList>
            <consortium name="Ensembl"/>
        </authorList>
    </citation>
    <scope>IDENTIFICATION</scope>
</reference>
<dbReference type="Ensembl" id="ENSHHUT00000025202.1">
    <property type="protein sequence ID" value="ENSHHUP00000024289.1"/>
    <property type="gene ID" value="ENSHHUG00000015238.1"/>
</dbReference>
<protein>
    <submittedName>
        <fullName evidence="3">Vacuole membrane protein 1</fullName>
    </submittedName>
</protein>
<sequence length="408" mass="46097">MAKNGASCEQPQKRGTKDKQNGHFADSAVSERRQKDREERLTLVLWRRPIVTLHYFLLETFITLKEWTLKLWQRRVTVFLILVLCSLFSLAYSTEGAHQKYVQYLEKRFLWCAYWIGLGILSSVGLGTGLHTFLLYLGPHIASVTLAAYECGSTDFPEPPYPDQIICPEGGGVEGSISLWSIVSKVRLEACMWGAGTAIGELPPYFMARAARLSGADPDDEDYEEFEEMLEQAQTAQDFVTRAKLGVQNMVQKVGFFGILACASIPNPLFDLAGITCGHFLVPFWTFFGATLIGKAIVKMHIQKLFVIITFSKHIVEQMVSLIGSLPRVGPAIQKPFSEYLEAQRSKLHHHTGAGTPATENWLSWVFEKVVLVMVCYFIFSIINSMAQSYAKRRQQSQQQRYTEEKTK</sequence>
<reference evidence="3" key="3">
    <citation type="submission" date="2025-09" db="UniProtKB">
        <authorList>
            <consortium name="Ensembl"/>
        </authorList>
    </citation>
    <scope>IDENTIFICATION</scope>
</reference>
<evidence type="ECO:0000256" key="1">
    <source>
        <dbReference type="SAM" id="MobiDB-lite"/>
    </source>
</evidence>
<feature type="region of interest" description="Disordered" evidence="1">
    <location>
        <begin position="1"/>
        <end position="33"/>
    </location>
</feature>
<dbReference type="AlphaFoldDB" id="A0A4W5LEV2"/>
<feature type="transmembrane region" description="Helical" evidence="2">
    <location>
        <begin position="370"/>
        <end position="391"/>
    </location>
</feature>
<feature type="transmembrane region" description="Helical" evidence="2">
    <location>
        <begin position="250"/>
        <end position="266"/>
    </location>
</feature>
<feature type="transmembrane region" description="Helical" evidence="2">
    <location>
        <begin position="305"/>
        <end position="326"/>
    </location>
</feature>
<dbReference type="GeneTree" id="ENSGT00390000007230"/>
<feature type="compositionally biased region" description="Basic and acidic residues" evidence="1">
    <location>
        <begin position="11"/>
        <end position="21"/>
    </location>
</feature>
<dbReference type="STRING" id="62062.ENSHHUP00000024289"/>
<accession>A0A4W5LEV2</accession>
<organism evidence="3 4">
    <name type="scientific">Hucho hucho</name>
    <name type="common">huchen</name>
    <dbReference type="NCBI Taxonomy" id="62062"/>
    <lineage>
        <taxon>Eukaryota</taxon>
        <taxon>Metazoa</taxon>
        <taxon>Chordata</taxon>
        <taxon>Craniata</taxon>
        <taxon>Vertebrata</taxon>
        <taxon>Euteleostomi</taxon>
        <taxon>Actinopterygii</taxon>
        <taxon>Neopterygii</taxon>
        <taxon>Teleostei</taxon>
        <taxon>Protacanthopterygii</taxon>
        <taxon>Salmoniformes</taxon>
        <taxon>Salmonidae</taxon>
        <taxon>Salmoninae</taxon>
        <taxon>Hucho</taxon>
    </lineage>
</organism>
<name>A0A4W5LEV2_9TELE</name>
<evidence type="ECO:0000256" key="2">
    <source>
        <dbReference type="SAM" id="Phobius"/>
    </source>
</evidence>
<keyword evidence="2" id="KW-0472">Membrane</keyword>
<keyword evidence="4" id="KW-1185">Reference proteome</keyword>
<proteinExistence type="predicted"/>
<keyword evidence="2" id="KW-0812">Transmembrane</keyword>
<dbReference type="Proteomes" id="UP000314982">
    <property type="component" value="Unassembled WGS sequence"/>
</dbReference>
<reference evidence="4" key="1">
    <citation type="submission" date="2018-06" db="EMBL/GenBank/DDBJ databases">
        <title>Genome assembly of Danube salmon.</title>
        <authorList>
            <person name="Macqueen D.J."/>
            <person name="Gundappa M.K."/>
        </authorList>
    </citation>
    <scope>NUCLEOTIDE SEQUENCE [LARGE SCALE GENOMIC DNA]</scope>
</reference>
<feature type="transmembrane region" description="Helical" evidence="2">
    <location>
        <begin position="113"/>
        <end position="137"/>
    </location>
</feature>
<evidence type="ECO:0000313" key="4">
    <source>
        <dbReference type="Proteomes" id="UP000314982"/>
    </source>
</evidence>
<feature type="transmembrane region" description="Helical" evidence="2">
    <location>
        <begin position="272"/>
        <end position="293"/>
    </location>
</feature>